<organism evidence="8 9">
    <name type="scientific">Thiomicrospira cyclica (strain DSM 14477 / JCM 11371 / ALM1)</name>
    <name type="common">Thioalkalimicrobium cyclicum</name>
    <dbReference type="NCBI Taxonomy" id="717773"/>
    <lineage>
        <taxon>Bacteria</taxon>
        <taxon>Pseudomonadati</taxon>
        <taxon>Pseudomonadota</taxon>
        <taxon>Gammaproteobacteria</taxon>
        <taxon>Thiotrichales</taxon>
        <taxon>Piscirickettsiaceae</taxon>
        <taxon>Thiomicrospira</taxon>
    </lineage>
</organism>
<dbReference type="InterPro" id="IPR018219">
    <property type="entry name" value="Tpx_CS"/>
</dbReference>
<accession>F6DB25</accession>
<dbReference type="EMBL" id="CP002776">
    <property type="protein sequence ID" value="AEG32358.1"/>
    <property type="molecule type" value="Genomic_DNA"/>
</dbReference>
<feature type="active site" description="Cysteine sulfenic acid (-SOH) intermediate" evidence="6">
    <location>
        <position position="58"/>
    </location>
</feature>
<name>F6DB25_THICA</name>
<dbReference type="HAMAP" id="MF_00269">
    <property type="entry name" value="Tpx"/>
    <property type="match status" value="1"/>
</dbReference>
<keyword evidence="1 6" id="KW-0575">Peroxidase</keyword>
<dbReference type="CDD" id="cd03014">
    <property type="entry name" value="PRX_Atyp2cys"/>
    <property type="match status" value="1"/>
</dbReference>
<evidence type="ECO:0000313" key="8">
    <source>
        <dbReference type="EMBL" id="AEG32358.1"/>
    </source>
</evidence>
<comment type="subunit">
    <text evidence="6">Homodimer.</text>
</comment>
<feature type="domain" description="Thioredoxin" evidence="7">
    <location>
        <begin position="18"/>
        <end position="167"/>
    </location>
</feature>
<evidence type="ECO:0000256" key="5">
    <source>
        <dbReference type="ARBA" id="ARBA00023284"/>
    </source>
</evidence>
<keyword evidence="9" id="KW-1185">Reference proteome</keyword>
<dbReference type="InterPro" id="IPR002065">
    <property type="entry name" value="TPX"/>
</dbReference>
<proteinExistence type="inferred from homology"/>
<dbReference type="eggNOG" id="COG2077">
    <property type="taxonomic scope" value="Bacteria"/>
</dbReference>
<evidence type="ECO:0000259" key="7">
    <source>
        <dbReference type="PROSITE" id="PS51352"/>
    </source>
</evidence>
<dbReference type="RefSeq" id="WP_013836129.1">
    <property type="nucleotide sequence ID" value="NC_015581.1"/>
</dbReference>
<dbReference type="Gene3D" id="3.40.30.10">
    <property type="entry name" value="Glutaredoxin"/>
    <property type="match status" value="1"/>
</dbReference>
<dbReference type="InterPro" id="IPR013766">
    <property type="entry name" value="Thioredoxin_domain"/>
</dbReference>
<keyword evidence="4 6" id="KW-1015">Disulfide bond</keyword>
<dbReference type="Proteomes" id="UP000009232">
    <property type="component" value="Chromosome"/>
</dbReference>
<dbReference type="KEGG" id="tcy:Thicy_1601"/>
<dbReference type="AlphaFoldDB" id="F6DB25"/>
<comment type="similarity">
    <text evidence="6">Belongs to the peroxiredoxin family. Tpx subfamily.</text>
</comment>
<dbReference type="Pfam" id="PF08534">
    <property type="entry name" value="Redoxin"/>
    <property type="match status" value="1"/>
</dbReference>
<gene>
    <name evidence="6" type="primary">tpx</name>
    <name evidence="8" type="ordered locus">Thicy_1601</name>
</gene>
<sequence length="167" mass="17475">MAKITLKGNPINTVGELPSQGSTVADFCLVAADLSETCFASGKALLLNVFPSIDTGVCAESVRQFNALAAQIGDAEVWCISADLPFAQQRFCGAEGLDKVKTLSSFRNADFGNHYGLTIVDGPLAGLLARAVIIIDAKGKIAYTELVPEIAQEPNYDAALAALKALA</sequence>
<dbReference type="PROSITE" id="PS51352">
    <property type="entry name" value="THIOREDOXIN_2"/>
    <property type="match status" value="1"/>
</dbReference>
<keyword evidence="2 6" id="KW-0049">Antioxidant</keyword>
<keyword evidence="5 6" id="KW-0676">Redox-active center</keyword>
<comment type="catalytic activity">
    <reaction evidence="6">
        <text>a hydroperoxide + [thioredoxin]-dithiol = an alcohol + [thioredoxin]-disulfide + H2O</text>
        <dbReference type="Rhea" id="RHEA:62620"/>
        <dbReference type="Rhea" id="RHEA-COMP:10698"/>
        <dbReference type="Rhea" id="RHEA-COMP:10700"/>
        <dbReference type="ChEBI" id="CHEBI:15377"/>
        <dbReference type="ChEBI" id="CHEBI:29950"/>
        <dbReference type="ChEBI" id="CHEBI:30879"/>
        <dbReference type="ChEBI" id="CHEBI:35924"/>
        <dbReference type="ChEBI" id="CHEBI:50058"/>
        <dbReference type="EC" id="1.11.1.24"/>
    </reaction>
</comment>
<dbReference type="PROSITE" id="PS01265">
    <property type="entry name" value="TPX"/>
    <property type="match status" value="1"/>
</dbReference>
<protein>
    <recommendedName>
        <fullName evidence="6">Thiol peroxidase</fullName>
        <shortName evidence="6">Tpx</shortName>
        <ecNumber evidence="6">1.11.1.24</ecNumber>
    </recommendedName>
    <alternativeName>
        <fullName evidence="6">Peroxiredoxin tpx</fullName>
        <shortName evidence="6">Prx</shortName>
    </alternativeName>
    <alternativeName>
        <fullName evidence="6">Thioredoxin peroxidase</fullName>
    </alternativeName>
    <alternativeName>
        <fullName evidence="6">Thioredoxin-dependent peroxiredoxin</fullName>
    </alternativeName>
</protein>
<dbReference type="PANTHER" id="PTHR43110">
    <property type="entry name" value="THIOL PEROXIDASE"/>
    <property type="match status" value="1"/>
</dbReference>
<evidence type="ECO:0000256" key="3">
    <source>
        <dbReference type="ARBA" id="ARBA00023002"/>
    </source>
</evidence>
<comment type="function">
    <text evidence="6">Thiol-specific peroxidase that catalyzes the reduction of hydrogen peroxide and organic hydroperoxides to water and alcohols, respectively. Plays a role in cell protection against oxidative stress by detoxifying peroxides.</text>
</comment>
<dbReference type="HOGENOM" id="CLU_042529_12_2_6"/>
<dbReference type="InterPro" id="IPR013740">
    <property type="entry name" value="Redoxin"/>
</dbReference>
<evidence type="ECO:0000256" key="2">
    <source>
        <dbReference type="ARBA" id="ARBA00022862"/>
    </source>
</evidence>
<keyword evidence="3 6" id="KW-0560">Oxidoreductase</keyword>
<dbReference type="InterPro" id="IPR036249">
    <property type="entry name" value="Thioredoxin-like_sf"/>
</dbReference>
<evidence type="ECO:0000313" key="9">
    <source>
        <dbReference type="Proteomes" id="UP000009232"/>
    </source>
</evidence>
<reference evidence="8 9" key="1">
    <citation type="submission" date="2011-05" db="EMBL/GenBank/DDBJ databases">
        <title>Complete sequence of Thioalkalimicrobium cyclicum ALM1.</title>
        <authorList>
            <consortium name="US DOE Joint Genome Institute"/>
            <person name="Lucas S."/>
            <person name="Han J."/>
            <person name="Lapidus A."/>
            <person name="Cheng J.-F."/>
            <person name="Goodwin L."/>
            <person name="Pitluck S."/>
            <person name="Peters L."/>
            <person name="Mikhailova N."/>
            <person name="Davenport K."/>
            <person name="Han C."/>
            <person name="Tapia R."/>
            <person name="Land M."/>
            <person name="Hauser L."/>
            <person name="Kyrpides N."/>
            <person name="Ivanova N."/>
            <person name="Pagani I."/>
            <person name="Kappler U."/>
            <person name="Woyke T."/>
        </authorList>
    </citation>
    <scope>NUCLEOTIDE SEQUENCE [LARGE SCALE GENOMIC DNA]</scope>
    <source>
        <strain evidence="9">DSM 14477 / JCM 11371 / ALM1</strain>
    </source>
</reference>
<dbReference type="OrthoDB" id="9781543at2"/>
<dbReference type="InterPro" id="IPR050455">
    <property type="entry name" value="Tpx_Peroxidase_subfamily"/>
</dbReference>
<dbReference type="STRING" id="717773.Thicy_1601"/>
<dbReference type="NCBIfam" id="NF001808">
    <property type="entry name" value="PRK00522.1"/>
    <property type="match status" value="1"/>
</dbReference>
<evidence type="ECO:0000256" key="6">
    <source>
        <dbReference type="HAMAP-Rule" id="MF_00269"/>
    </source>
</evidence>
<dbReference type="PANTHER" id="PTHR43110:SF1">
    <property type="entry name" value="THIOL PEROXIDASE"/>
    <property type="match status" value="1"/>
</dbReference>
<evidence type="ECO:0000256" key="1">
    <source>
        <dbReference type="ARBA" id="ARBA00022559"/>
    </source>
</evidence>
<dbReference type="GO" id="GO:0008379">
    <property type="term" value="F:thioredoxin peroxidase activity"/>
    <property type="evidence" value="ECO:0007669"/>
    <property type="project" value="UniProtKB-UniRule"/>
</dbReference>
<evidence type="ECO:0000256" key="4">
    <source>
        <dbReference type="ARBA" id="ARBA00023157"/>
    </source>
</evidence>
<dbReference type="SUPFAM" id="SSF52833">
    <property type="entry name" value="Thioredoxin-like"/>
    <property type="match status" value="1"/>
</dbReference>
<dbReference type="EC" id="1.11.1.24" evidence="6"/>
<comment type="miscellaneous">
    <text evidence="6">The active site is a conserved redox-active cysteine residue, the peroxidatic cysteine (C(P)), which makes the nucleophilic attack on the peroxide substrate. The peroxide oxidizes the C(P)-SH to cysteine sulfenic acid (C(P)-SOH), which then reacts with another cysteine residue, the resolving cysteine (C(R)), to form a disulfide bridge. The disulfide is subsequently reduced by an appropriate electron donor to complete the catalytic cycle. In this atypical 2-Cys peroxiredoxin, C(R) is present in the same subunit to form an intramolecular disulfide. The disulfide is subsequently reduced by thioredoxin.</text>
</comment>
<feature type="disulfide bond" description="Redox-active" evidence="6">
    <location>
        <begin position="58"/>
        <end position="92"/>
    </location>
</feature>